<dbReference type="InterPro" id="IPR003673">
    <property type="entry name" value="CoA-Trfase_fam_III"/>
</dbReference>
<evidence type="ECO:0000256" key="1">
    <source>
        <dbReference type="ARBA" id="ARBA00022679"/>
    </source>
</evidence>
<name>A0ABS1EZE6_9PROT</name>
<dbReference type="InterPro" id="IPR044855">
    <property type="entry name" value="CoA-Trfase_III_dom3_sf"/>
</dbReference>
<evidence type="ECO:0000313" key="3">
    <source>
        <dbReference type="Proteomes" id="UP000652760"/>
    </source>
</evidence>
<keyword evidence="3" id="KW-1185">Reference proteome</keyword>
<dbReference type="EMBL" id="JAENHM010000013">
    <property type="protein sequence ID" value="MBK1836542.1"/>
    <property type="molecule type" value="Genomic_DNA"/>
</dbReference>
<dbReference type="InterPro" id="IPR050483">
    <property type="entry name" value="CoA-transferase_III_domain"/>
</dbReference>
<reference evidence="3" key="1">
    <citation type="submission" date="2021-01" db="EMBL/GenBank/DDBJ databases">
        <title>Genome public.</title>
        <authorList>
            <person name="Liu C."/>
            <person name="Sun Q."/>
        </authorList>
    </citation>
    <scope>NUCLEOTIDE SEQUENCE [LARGE SCALE GENOMIC DNA]</scope>
    <source>
        <strain evidence="3">YIM B02556</strain>
    </source>
</reference>
<evidence type="ECO:0000313" key="2">
    <source>
        <dbReference type="EMBL" id="MBK1836542.1"/>
    </source>
</evidence>
<keyword evidence="1 2" id="KW-0808">Transferase</keyword>
<dbReference type="Gene3D" id="3.40.50.10540">
    <property type="entry name" value="Crotonobetainyl-coa:carnitine coa-transferase, domain 1"/>
    <property type="match status" value="1"/>
</dbReference>
<dbReference type="PANTHER" id="PTHR48207:SF3">
    <property type="entry name" value="SUCCINATE--HYDROXYMETHYLGLUTARATE COA-TRANSFERASE"/>
    <property type="match status" value="1"/>
</dbReference>
<dbReference type="PANTHER" id="PTHR48207">
    <property type="entry name" value="SUCCINATE--HYDROXYMETHYLGLUTARATE COA-TRANSFERASE"/>
    <property type="match status" value="1"/>
</dbReference>
<sequence>MTGLPNDPLPDVSSGLPLAGIRVLDLSKVLAGPLCTQHLSDFGAEVVKVEPPGVGDETRHWPPYQRSMGAVFLSANRNKRSIAIDLKSVEGRAVVHRLTARSDIVVESFAPGVAARLGVDYDTLRQHNERLIYCSISGYGQAGPLSDGLGYDLILQAFSGMLAMTGEETGGPVRSPMSPIDQTTGMNALAGILAALVRRDRTGVGAKLEVSLFETSVGLLSYMLQSYWVSGRLPGKSGSGHPSLCPYQLFDASDRPILIGVPNDNLWRRFCRVAGKPELGTDPRFADNAARVANATEIIALVQGLVGQRSCSDWVAILAEAGVPAAPLNTLEDLLAHPHTRARGMVMEYGDERSGPLKTVAQPIRFDGLERREGARPPLLGEHSSAILREMGYGDIDIDRLLQANRVQQANEA</sequence>
<gene>
    <name evidence="2" type="ORF">JHL17_03885</name>
</gene>
<dbReference type="Pfam" id="PF02515">
    <property type="entry name" value="CoA_transf_3"/>
    <property type="match status" value="1"/>
</dbReference>
<dbReference type="Proteomes" id="UP000652760">
    <property type="component" value="Unassembled WGS sequence"/>
</dbReference>
<dbReference type="GO" id="GO:0016740">
    <property type="term" value="F:transferase activity"/>
    <property type="evidence" value="ECO:0007669"/>
    <property type="project" value="UniProtKB-KW"/>
</dbReference>
<dbReference type="RefSeq" id="WP_200190739.1">
    <property type="nucleotide sequence ID" value="NZ_JAENHM010000013.1"/>
</dbReference>
<comment type="caution">
    <text evidence="2">The sequence shown here is derived from an EMBL/GenBank/DDBJ whole genome shotgun (WGS) entry which is preliminary data.</text>
</comment>
<dbReference type="Gene3D" id="3.30.1540.10">
    <property type="entry name" value="formyl-coa transferase, domain 3"/>
    <property type="match status" value="1"/>
</dbReference>
<dbReference type="SUPFAM" id="SSF89796">
    <property type="entry name" value="CoA-transferase family III (CaiB/BaiF)"/>
    <property type="match status" value="1"/>
</dbReference>
<proteinExistence type="predicted"/>
<protein>
    <submittedName>
        <fullName evidence="2">CoA transferase</fullName>
    </submittedName>
</protein>
<organism evidence="2 3">
    <name type="scientific">Azospirillum endophyticum</name>
    <dbReference type="NCBI Taxonomy" id="2800326"/>
    <lineage>
        <taxon>Bacteria</taxon>
        <taxon>Pseudomonadati</taxon>
        <taxon>Pseudomonadota</taxon>
        <taxon>Alphaproteobacteria</taxon>
        <taxon>Rhodospirillales</taxon>
        <taxon>Azospirillaceae</taxon>
        <taxon>Azospirillum</taxon>
    </lineage>
</organism>
<accession>A0ABS1EZE6</accession>
<dbReference type="InterPro" id="IPR023606">
    <property type="entry name" value="CoA-Trfase_III_dom_1_sf"/>
</dbReference>